<name>A0ACC3N1L3_9PEZI</name>
<dbReference type="EMBL" id="JAUTXU010000103">
    <property type="protein sequence ID" value="KAK3708113.1"/>
    <property type="molecule type" value="Genomic_DNA"/>
</dbReference>
<comment type="caution">
    <text evidence="1">The sequence shown here is derived from an EMBL/GenBank/DDBJ whole genome shotgun (WGS) entry which is preliminary data.</text>
</comment>
<proteinExistence type="predicted"/>
<dbReference type="Proteomes" id="UP001281147">
    <property type="component" value="Unassembled WGS sequence"/>
</dbReference>
<organism evidence="1 2">
    <name type="scientific">Vermiconidia calcicola</name>
    <dbReference type="NCBI Taxonomy" id="1690605"/>
    <lineage>
        <taxon>Eukaryota</taxon>
        <taxon>Fungi</taxon>
        <taxon>Dikarya</taxon>
        <taxon>Ascomycota</taxon>
        <taxon>Pezizomycotina</taxon>
        <taxon>Dothideomycetes</taxon>
        <taxon>Dothideomycetidae</taxon>
        <taxon>Mycosphaerellales</taxon>
        <taxon>Extremaceae</taxon>
        <taxon>Vermiconidia</taxon>
    </lineage>
</organism>
<reference evidence="1" key="1">
    <citation type="submission" date="2023-07" db="EMBL/GenBank/DDBJ databases">
        <title>Black Yeasts Isolated from many extreme environments.</title>
        <authorList>
            <person name="Coleine C."/>
            <person name="Stajich J.E."/>
            <person name="Selbmann L."/>
        </authorList>
    </citation>
    <scope>NUCLEOTIDE SEQUENCE</scope>
    <source>
        <strain evidence="1">CCFEE 5714</strain>
    </source>
</reference>
<keyword evidence="2" id="KW-1185">Reference proteome</keyword>
<accession>A0ACC3N1L3</accession>
<evidence type="ECO:0000313" key="1">
    <source>
        <dbReference type="EMBL" id="KAK3708113.1"/>
    </source>
</evidence>
<gene>
    <name evidence="1" type="ORF">LTR37_011617</name>
</gene>
<evidence type="ECO:0000313" key="2">
    <source>
        <dbReference type="Proteomes" id="UP001281147"/>
    </source>
</evidence>
<protein>
    <submittedName>
        <fullName evidence="1">Uncharacterized protein</fullName>
    </submittedName>
</protein>
<sequence length="847" mass="92755">MYSFTVGSIAAIINAVVAILQFVLPNALVLTLVATLSDTHTAVTWSVVARSIQSSHWPLLLRSDSAVTKHDRLSSTIITLLRPIALTLVAIAAIVTPLGLYEDIQPSAEPRRVDFVRQPDKGPFGLLTPPRSDLGFSRQCSDGGGLLGQCPGTTTVIKYSNDGDTFNATIVNDDYDRRIPARLAELYQSGLSELDQPASVSSFFDIEWRWYNKHTRDNMLNHSYLVDSYHPITSVIGQSDIQLIEGLIVDIRDGGVGFRSHTVPATSDLLYGAEWSEDVLFFQPETACVDTNVTLEYAVPSEDEFFGRPTQNIVDQGGFAQISRQNPWDDGWYGDTQQDPKLRARAYRAAWTMNVLNMFFFNVTEPHTNLSTIGSFIGRKFSVNNTLDLYAQQSAGLTSLATLSLDPYNGLTDVPLTPYTYLNGSLVSNETYLSGSSSETSWPNPYDISTDNYTAADQGCSAFAGGDWANLTNIQVKCGLVLGPANKTRGSDTPLVEPGSVWTRPVYMCSSATKAIIKTVRFSFNRTQGSGLEGLAVISIKDKQYEGKGEMPIWGIETPNMTLDSITPFWGLVDTQMVHSVNLSTVQADHLYIPASASSVFNNLLNMDGGTDYMPGTAAPAVIWESAYARQDSSGLQDLSGRTSLALASMWKNMTMTATGTASIMDLIWTDLAANALIGTRGWLSSRNALPPNLQGSLRKRDETMARRSSLNGQVPVYVYQRMVRYRWVYGIPAALCLLLAAIICVAAIVAVTSGKSSIPWIRYYLNRLSAGRLLAALKVGEHDYDSDTKVWLAADGRRRLSLPVSGPVLGTVSGYESVSTDEQHVVEPKYDIHASPAGIRNRHDRR</sequence>